<feature type="region of interest" description="Disordered" evidence="2">
    <location>
        <begin position="790"/>
        <end position="813"/>
    </location>
</feature>
<dbReference type="Pfam" id="PF25408">
    <property type="entry name" value="AAA_lid_NAV1"/>
    <property type="match status" value="1"/>
</dbReference>
<feature type="region of interest" description="Disordered" evidence="2">
    <location>
        <begin position="498"/>
        <end position="545"/>
    </location>
</feature>
<dbReference type="Gene3D" id="3.40.50.300">
    <property type="entry name" value="P-loop containing nucleotide triphosphate hydrolases"/>
    <property type="match status" value="1"/>
</dbReference>
<dbReference type="EMBL" id="SJOL01010002">
    <property type="protein sequence ID" value="TGZ52496.1"/>
    <property type="molecule type" value="Genomic_DNA"/>
</dbReference>
<evidence type="ECO:0000313" key="4">
    <source>
        <dbReference type="EMBL" id="TGZ52496.1"/>
    </source>
</evidence>
<feature type="compositionally biased region" description="Basic residues" evidence="2">
    <location>
        <begin position="412"/>
        <end position="422"/>
    </location>
</feature>
<feature type="compositionally biased region" description="Polar residues" evidence="2">
    <location>
        <begin position="381"/>
        <end position="395"/>
    </location>
</feature>
<dbReference type="InterPro" id="IPR027417">
    <property type="entry name" value="P-loop_NTPase"/>
</dbReference>
<proteinExistence type="predicted"/>
<dbReference type="GO" id="GO:0022008">
    <property type="term" value="P:neurogenesis"/>
    <property type="evidence" value="ECO:0007669"/>
    <property type="project" value="InterPro"/>
</dbReference>
<sequence>MHKIMRVNSFGPACSVNKIDSSNESANTEGKLRRLTRKIAEEPNVTKNLKHTLSDGVLLADLICGLTNTVVPNIERQPEKPESKLDNINSCLAHLQKLGVCKSLNAQDIVQGNSSSLSQILDGLLNLQPYRRASLEKSVQSLMKDTKRSSNLTAPKTSIIQPRVLIGVKASSTSPVRGSLQSLYQPKPDQPCHALGSNRTLAQINQPGKVEQTSMQYPMVSSTYLNGNSGLSGQIMTTGMNCGSYPNSVPPPLCRRASSLSYRSPCSVFQSHCSNWTTTSKVESQSTFLPNSSSVQPFNRRLHSGSLRAPTPTFGLTSHPSQMPQSDVFLAPQSKCAQQFPPGAHCASTKGSTAGRNETTPTLANMPPQMLQHFKQKSHAGDSQTDFASGSSLKYSNAPKPPVTSTKESSGKVRHTLKKRSKTPTGHRETSADSVIQEPCKLKQRKTNTAIDYVSKPAGNELHRAQNRPEVTLCSSDHNDSVQNETQYALRENIKKFHGNHQTGQGIRRQSTSGSRNSEPRTMPHYSQLISPFAPNSQSTTPQRSSPVLLQYVPHGPVTPNQTSSGCQSGKTTGPPISTCSQIPSPMQNHPPNSCCTSQSVYQCPSTRTDLKTPTRSLRNPSYLDHTPAGIPSLLTPRSTSLPISRLPPKQTSMDEISSLVQTHFSTDYAAPPSSKLATLTSSNSANSSLSTADEKTYFDSGISSSSYSKDSVCTSPMEVPAQPNAVARELAVSLQECSANRPNLPKAVAETNRSDHTEKQNCFRVKSTEPAIIIGSQFRLPEQRCQLRTPNSPPSLPAHSPYGQISEKSKQISRQRARELYSLVKSREEPKNTHHGNRLYTVYSEADQRPLDIKPPTMTSPTRPHTLTTQGNACAFTVNTHTHSKQLACQNYNKPQCPVSGTSNEVNASIESETTVRSVECEEPNWDDSAPNCRLHTSTFQLSLRESPATDIPLHTSLVYSSINKLSQWNPTLPGNAEDNINWTQQTSDPNSVAALMKPVCSTETSVQHYSTSNAEPKLTNSASVTRPSITPSENFGNPPTAKHPFLSENKPQEDSSKVGLLCLGSDCSDPEQLLSSLSKLTLDANDNSNFWDEKYCFSDVESEYAALELLIPFGNSLADPGTLKKRPTPNLLLRPRTTSEHQPTATLGERRSNDTETAQTSDISSRPRPSTALGGFIDRRTNDNPFTHSSSNGRLPVASVAPIMATGRQIRASSASLNPACAYNASKFTNCVTNNADDRDQKPDNGLDKQLHLGLDGLFCFEDARRSRFKSVQGPATAILGEKLVRGSGLTGSLDMSLHKPNVLDHVKLPYPKSAIQAYPSSLAQSPGHAVRLSLSNYALQHNDHGMMTNGIHQYAGEATAEETTQYAESVNSGGSLVQHQGQADPFFRQQEVEHLRQELKKSNDQITALTFQLSCKVREEATLDETRNTLTSKIQQLTTLNTIKDSEICELRNTINQLRSDMHKLQLVHEAQQRRPGRSNSYRTVPENSSQQDVQETISLNSLASGTSNGSQDTTSVVGHTGSDSKATTNSAQSPDTPEHSAGKRSRWIRPTLGKAFKKRSKSSMDTGDRDSRQNDPLRVTNNPTATVFTNIPGARMSLPLPDGRKRGNLDPLKIVSPQTGTDQATHELLLKMRWELSYLKADNQRLRRLITNSPTLSDINNAEHQEVNSTISLTDLSVRHCLNAKQYVQVYIYPEPISAAGNIQTSEECLLWDIRSRVALTKLLKAGYIGLKESSTWKDLDNSLSALIHDHLAFLDPEEKLGFHTLAVEAYQLGYRLQTPSNSKTIIRRRSVENPVEFTIEYAEDYAEIQEPLKWLEEILHMENEKAILLHVIVSLAVATDPRRIQSVSPGKPVDFNSSRLGDFSLVSFETLIPVQLLQHYFSVIQNNQFNILCGPPGTGKLRILRELAREVLKSCQSEDSVRTYSIKPGGSGLLGEIKKFFDEVISSGHSVAILEDLHHFPGPIKELLDVICSEEQEARPIILATSDVHNEELESLQENNLAGIVQHLTDLDTTTNFLGCYLRRKLAQTRLFEETTPQTCTAASSHEDQALTHLVNWIPKVWNHLNRLFTTPQQKQRSTLFGLRVFLTCPMDMQSSQNWFTDLWNNLFIPFLFRTRSTDQMLCTSTTSTLSASFDWIMATWPWSHAQINDLTVTGVAEKNLSEPVRLGEDPTPTSAQTSFPLVTFGAPKSPQAPVQRQRALKNRSSLDSGIVPDGYAAVSAACTTQPPFESRLSVGSEISDRITVTDLLAEVTSKSTRQATNARECQVNNRV</sequence>
<reference evidence="4 5" key="1">
    <citation type="journal article" date="2019" name="BMC Genomics">
        <title>New insights from Opisthorchis felineus genome: update on genomics of the epidemiologically important liver flukes.</title>
        <authorList>
            <person name="Ershov N.I."/>
            <person name="Mordvinov V.A."/>
            <person name="Prokhortchouk E.B."/>
            <person name="Pakharukova M.Y."/>
            <person name="Gunbin K.V."/>
            <person name="Ustyantsev K."/>
            <person name="Genaev M.A."/>
            <person name="Blinov A.G."/>
            <person name="Mazur A."/>
            <person name="Boulygina E."/>
            <person name="Tsygankova S."/>
            <person name="Khrameeva E."/>
            <person name="Chekanov N."/>
            <person name="Fan G."/>
            <person name="Xiao A."/>
            <person name="Zhang H."/>
            <person name="Xu X."/>
            <person name="Yang H."/>
            <person name="Solovyev V."/>
            <person name="Lee S.M."/>
            <person name="Liu X."/>
            <person name="Afonnikov D.A."/>
            <person name="Skryabin K.G."/>
        </authorList>
    </citation>
    <scope>NUCLEOTIDE SEQUENCE [LARGE SCALE GENOMIC DNA]</scope>
    <source>
        <strain evidence="4">AK-0245</strain>
        <tissue evidence="4">Whole organism</tissue>
    </source>
</reference>
<feature type="compositionally biased region" description="Polar residues" evidence="2">
    <location>
        <begin position="528"/>
        <end position="545"/>
    </location>
</feature>
<feature type="region of interest" description="Disordered" evidence="2">
    <location>
        <begin position="1012"/>
        <end position="1054"/>
    </location>
</feature>
<dbReference type="OrthoDB" id="2161974at2759"/>
<accession>A0A4S2KSN0</accession>
<dbReference type="PROSITE" id="PS50021">
    <property type="entry name" value="CH"/>
    <property type="match status" value="1"/>
</dbReference>
<feature type="compositionally biased region" description="Polar residues" evidence="2">
    <location>
        <begin position="1481"/>
        <end position="1539"/>
    </location>
</feature>
<dbReference type="Proteomes" id="UP000308267">
    <property type="component" value="Unassembled WGS sequence"/>
</dbReference>
<evidence type="ECO:0000256" key="2">
    <source>
        <dbReference type="SAM" id="MobiDB-lite"/>
    </source>
</evidence>
<dbReference type="Gene3D" id="1.10.418.10">
    <property type="entry name" value="Calponin-like domain"/>
    <property type="match status" value="1"/>
</dbReference>
<dbReference type="InterPro" id="IPR039041">
    <property type="entry name" value="Nav/unc-53"/>
</dbReference>
<dbReference type="SUPFAM" id="SSF47576">
    <property type="entry name" value="Calponin-homology domain, CH-domain"/>
    <property type="match status" value="1"/>
</dbReference>
<feature type="region of interest" description="Disordered" evidence="2">
    <location>
        <begin position="606"/>
        <end position="642"/>
    </location>
</feature>
<evidence type="ECO:0000256" key="1">
    <source>
        <dbReference type="ARBA" id="ARBA00023054"/>
    </source>
</evidence>
<dbReference type="InterPro" id="IPR001715">
    <property type="entry name" value="CH_dom"/>
</dbReference>
<dbReference type="Pfam" id="PF00307">
    <property type="entry name" value="CH"/>
    <property type="match status" value="1"/>
</dbReference>
<protein>
    <recommendedName>
        <fullName evidence="3">Calponin-homology (CH) domain-containing protein</fullName>
    </recommendedName>
</protein>
<feature type="compositionally biased region" description="Polar residues" evidence="2">
    <location>
        <begin position="349"/>
        <end position="363"/>
    </location>
</feature>
<dbReference type="PANTHER" id="PTHR12784">
    <property type="entry name" value="STEERIN"/>
    <property type="match status" value="1"/>
</dbReference>
<dbReference type="InterPro" id="IPR036872">
    <property type="entry name" value="CH_dom_sf"/>
</dbReference>
<keyword evidence="1" id="KW-0175">Coiled coil</keyword>
<organism evidence="4 5">
    <name type="scientific">Opisthorchis felineus</name>
    <dbReference type="NCBI Taxonomy" id="147828"/>
    <lineage>
        <taxon>Eukaryota</taxon>
        <taxon>Metazoa</taxon>
        <taxon>Spiralia</taxon>
        <taxon>Lophotrochozoa</taxon>
        <taxon>Platyhelminthes</taxon>
        <taxon>Trematoda</taxon>
        <taxon>Digenea</taxon>
        <taxon>Opisthorchiida</taxon>
        <taxon>Opisthorchiata</taxon>
        <taxon>Opisthorchiidae</taxon>
        <taxon>Opisthorchis</taxon>
    </lineage>
</organism>
<comment type="caution">
    <text evidence="4">The sequence shown here is derived from an EMBL/GenBank/DDBJ whole genome shotgun (WGS) entry which is preliminary data.</text>
</comment>
<evidence type="ECO:0000259" key="3">
    <source>
        <dbReference type="PROSITE" id="PS50021"/>
    </source>
</evidence>
<feature type="region of interest" description="Disordered" evidence="2">
    <location>
        <begin position="341"/>
        <end position="434"/>
    </location>
</feature>
<dbReference type="SUPFAM" id="SSF52540">
    <property type="entry name" value="P-loop containing nucleoside triphosphate hydrolases"/>
    <property type="match status" value="1"/>
</dbReference>
<feature type="compositionally biased region" description="Low complexity" evidence="2">
    <location>
        <begin position="677"/>
        <end position="692"/>
    </location>
</feature>
<feature type="compositionally biased region" description="Polar residues" evidence="2">
    <location>
        <begin position="1157"/>
        <end position="1170"/>
    </location>
</feature>
<feature type="region of interest" description="Disordered" evidence="2">
    <location>
        <begin position="1123"/>
        <end position="1196"/>
    </location>
</feature>
<evidence type="ECO:0000313" key="5">
    <source>
        <dbReference type="Proteomes" id="UP000308267"/>
    </source>
</evidence>
<feature type="compositionally biased region" description="Polar residues" evidence="2">
    <location>
        <begin position="1012"/>
        <end position="1039"/>
    </location>
</feature>
<dbReference type="STRING" id="147828.A0A4S2KSN0"/>
<feature type="compositionally biased region" description="Polar residues" evidence="2">
    <location>
        <begin position="500"/>
        <end position="517"/>
    </location>
</feature>
<feature type="region of interest" description="Disordered" evidence="2">
    <location>
        <begin position="671"/>
        <end position="692"/>
    </location>
</feature>
<keyword evidence="5" id="KW-1185">Reference proteome</keyword>
<feature type="region of interest" description="Disordered" evidence="2">
    <location>
        <begin position="1472"/>
        <end position="1615"/>
    </location>
</feature>
<feature type="compositionally biased region" description="Basic and acidic residues" evidence="2">
    <location>
        <begin position="1570"/>
        <end position="1579"/>
    </location>
</feature>
<dbReference type="PANTHER" id="PTHR12784:SF28">
    <property type="entry name" value="PROTEIN SICKIE"/>
    <property type="match status" value="1"/>
</dbReference>
<name>A0A4S2KSN0_OPIFE</name>
<gene>
    <name evidence="4" type="ORF">CRM22_010610</name>
</gene>
<feature type="compositionally biased region" description="Polar residues" evidence="2">
    <location>
        <begin position="1185"/>
        <end position="1195"/>
    </location>
</feature>
<feature type="compositionally biased region" description="Polar residues" evidence="2">
    <location>
        <begin position="606"/>
        <end position="620"/>
    </location>
</feature>
<feature type="compositionally biased region" description="Polar residues" evidence="2">
    <location>
        <begin position="1583"/>
        <end position="1593"/>
    </location>
</feature>
<feature type="domain" description="Calponin-homology (CH)" evidence="3">
    <location>
        <begin position="25"/>
        <end position="132"/>
    </location>
</feature>
<dbReference type="InterPro" id="IPR057568">
    <property type="entry name" value="CortBP2_NAV1-like_AAA_lid"/>
</dbReference>